<keyword evidence="2" id="KW-1185">Reference proteome</keyword>
<organism evidence="1 2">
    <name type="scientific">Dorcoceras hygrometricum</name>
    <dbReference type="NCBI Taxonomy" id="472368"/>
    <lineage>
        <taxon>Eukaryota</taxon>
        <taxon>Viridiplantae</taxon>
        <taxon>Streptophyta</taxon>
        <taxon>Embryophyta</taxon>
        <taxon>Tracheophyta</taxon>
        <taxon>Spermatophyta</taxon>
        <taxon>Magnoliopsida</taxon>
        <taxon>eudicotyledons</taxon>
        <taxon>Gunneridae</taxon>
        <taxon>Pentapetalae</taxon>
        <taxon>asterids</taxon>
        <taxon>lamiids</taxon>
        <taxon>Lamiales</taxon>
        <taxon>Gesneriaceae</taxon>
        <taxon>Didymocarpoideae</taxon>
        <taxon>Trichosporeae</taxon>
        <taxon>Loxocarpinae</taxon>
        <taxon>Dorcoceras</taxon>
    </lineage>
</organism>
<proteinExistence type="predicted"/>
<reference evidence="1 2" key="1">
    <citation type="journal article" date="2015" name="Proc. Natl. Acad. Sci. U.S.A.">
        <title>The resurrection genome of Boea hygrometrica: A blueprint for survival of dehydration.</title>
        <authorList>
            <person name="Xiao L."/>
            <person name="Yang G."/>
            <person name="Zhang L."/>
            <person name="Yang X."/>
            <person name="Zhao S."/>
            <person name="Ji Z."/>
            <person name="Zhou Q."/>
            <person name="Hu M."/>
            <person name="Wang Y."/>
            <person name="Chen M."/>
            <person name="Xu Y."/>
            <person name="Jin H."/>
            <person name="Xiao X."/>
            <person name="Hu G."/>
            <person name="Bao F."/>
            <person name="Hu Y."/>
            <person name="Wan P."/>
            <person name="Li L."/>
            <person name="Deng X."/>
            <person name="Kuang T."/>
            <person name="Xiang C."/>
            <person name="Zhu J.K."/>
            <person name="Oliver M.J."/>
            <person name="He Y."/>
        </authorList>
    </citation>
    <scope>NUCLEOTIDE SEQUENCE [LARGE SCALE GENOMIC DNA]</scope>
    <source>
        <strain evidence="2">cv. XS01</strain>
    </source>
</reference>
<dbReference type="AlphaFoldDB" id="A0A2Z7AIP7"/>
<dbReference type="Proteomes" id="UP000250235">
    <property type="component" value="Unassembled WGS sequence"/>
</dbReference>
<dbReference type="EMBL" id="KV017072">
    <property type="protein sequence ID" value="KZV19074.1"/>
    <property type="molecule type" value="Genomic_DNA"/>
</dbReference>
<accession>A0A2Z7AIP7</accession>
<sequence>MSTLKAVKSAQSYLQASNTSTEFSQVAATHGLGNQISPSSATRQRLPGIENLYQLLFTKSSDIETVGILQQKPAFALNRNQQQPSDVAFTKEHQNDAASTIKTTPAAHQQLITDSFRNNQQLVMLNNSNDDVRDTSPSLPTANTKRYTQNAAFQLIKTTSSHNRNC</sequence>
<name>A0A2Z7AIP7_9LAMI</name>
<evidence type="ECO:0000313" key="1">
    <source>
        <dbReference type="EMBL" id="KZV19074.1"/>
    </source>
</evidence>
<gene>
    <name evidence="1" type="ORF">F511_43993</name>
</gene>
<evidence type="ECO:0000313" key="2">
    <source>
        <dbReference type="Proteomes" id="UP000250235"/>
    </source>
</evidence>
<protein>
    <submittedName>
        <fullName evidence="1">Serine/threonine-protein phosphatase 6 regulatory subunit 3-like</fullName>
    </submittedName>
</protein>